<evidence type="ECO:0000313" key="2">
    <source>
        <dbReference type="Proteomes" id="UP001239759"/>
    </source>
</evidence>
<dbReference type="InterPro" id="IPR009057">
    <property type="entry name" value="Homeodomain-like_sf"/>
</dbReference>
<reference evidence="1 2" key="1">
    <citation type="submission" date="2023-05" db="EMBL/GenBank/DDBJ databases">
        <title>Metabolic capabilities are highly conserved among human nasal-associated Corynebacterium species in pangenomic analyses.</title>
        <authorList>
            <person name="Tran T.H."/>
            <person name="Roberts A.Q."/>
            <person name="Escapa I.F."/>
            <person name="Gao W."/>
            <person name="Conlan S."/>
            <person name="Kong H."/>
            <person name="Segre J.A."/>
            <person name="Kelly M.S."/>
            <person name="Lemon K.P."/>
        </authorList>
    </citation>
    <scope>NUCLEOTIDE SEQUENCE [LARGE SCALE GENOMIC DNA]</scope>
    <source>
        <strain evidence="1 2">KPL3772</strain>
    </source>
</reference>
<protein>
    <submittedName>
        <fullName evidence="1">Transposase</fullName>
    </submittedName>
</protein>
<evidence type="ECO:0000313" key="1">
    <source>
        <dbReference type="EMBL" id="MDK4290588.1"/>
    </source>
</evidence>
<organism evidence="1 2">
    <name type="scientific">Corynebacterium pseudodiphtheriticum</name>
    <dbReference type="NCBI Taxonomy" id="37637"/>
    <lineage>
        <taxon>Bacteria</taxon>
        <taxon>Bacillati</taxon>
        <taxon>Actinomycetota</taxon>
        <taxon>Actinomycetes</taxon>
        <taxon>Mycobacteriales</taxon>
        <taxon>Corynebacteriaceae</taxon>
        <taxon>Corynebacterium</taxon>
    </lineage>
</organism>
<dbReference type="Gene3D" id="1.10.10.60">
    <property type="entry name" value="Homeodomain-like"/>
    <property type="match status" value="1"/>
</dbReference>
<sequence>MSRYSNEFKRDAVALCENNEDLSLKSASTELGINQASLHSWGKKHGTGKRFRTKALHYKAHVANDSERIRQ</sequence>
<dbReference type="EMBL" id="JASNUQ010000011">
    <property type="protein sequence ID" value="MDK4290588.1"/>
    <property type="molecule type" value="Genomic_DNA"/>
</dbReference>
<dbReference type="Proteomes" id="UP001239759">
    <property type="component" value="Unassembled WGS sequence"/>
</dbReference>
<dbReference type="Pfam" id="PF01527">
    <property type="entry name" value="HTH_Tnp_1"/>
    <property type="match status" value="1"/>
</dbReference>
<name>A0ABT7FX76_9CORY</name>
<dbReference type="InterPro" id="IPR002514">
    <property type="entry name" value="Transposase_8"/>
</dbReference>
<accession>A0ABT7FX76</accession>
<gene>
    <name evidence="1" type="ORF">QPX23_07615</name>
</gene>
<keyword evidence="2" id="KW-1185">Reference proteome</keyword>
<proteinExistence type="predicted"/>
<dbReference type="SUPFAM" id="SSF46689">
    <property type="entry name" value="Homeodomain-like"/>
    <property type="match status" value="1"/>
</dbReference>
<dbReference type="RefSeq" id="WP_023018780.1">
    <property type="nucleotide sequence ID" value="NZ_JAKRDN010000001.1"/>
</dbReference>
<comment type="caution">
    <text evidence="1">The sequence shown here is derived from an EMBL/GenBank/DDBJ whole genome shotgun (WGS) entry which is preliminary data.</text>
</comment>